<name>A0A3M9NQR5_9BACT</name>
<accession>A0A3M9NQR5</accession>
<evidence type="ECO:0000259" key="2">
    <source>
        <dbReference type="PROSITE" id="PS50173"/>
    </source>
</evidence>
<dbReference type="GO" id="GO:0006281">
    <property type="term" value="P:DNA repair"/>
    <property type="evidence" value="ECO:0007669"/>
    <property type="project" value="InterPro"/>
</dbReference>
<dbReference type="InterPro" id="IPR050356">
    <property type="entry name" value="SulA_CellDiv_inhibitor"/>
</dbReference>
<dbReference type="AlphaFoldDB" id="A0A3M9NQR5"/>
<proteinExistence type="predicted"/>
<organism evidence="3 4">
    <name type="scientific">Hanamia caeni</name>
    <dbReference type="NCBI Taxonomy" id="2294116"/>
    <lineage>
        <taxon>Bacteria</taxon>
        <taxon>Pseudomonadati</taxon>
        <taxon>Bacteroidota</taxon>
        <taxon>Chitinophagia</taxon>
        <taxon>Chitinophagales</taxon>
        <taxon>Chitinophagaceae</taxon>
        <taxon>Hanamia</taxon>
    </lineage>
</organism>
<evidence type="ECO:0000313" key="4">
    <source>
        <dbReference type="Proteomes" id="UP000267223"/>
    </source>
</evidence>
<gene>
    <name evidence="3" type="ORF">EFY79_00545</name>
</gene>
<comment type="caution">
    <text evidence="3">The sequence shown here is derived from an EMBL/GenBank/DDBJ whole genome shotgun (WGS) entry which is preliminary data.</text>
</comment>
<dbReference type="InterPro" id="IPR001126">
    <property type="entry name" value="UmuC"/>
</dbReference>
<dbReference type="Gene3D" id="3.40.1170.60">
    <property type="match status" value="1"/>
</dbReference>
<reference evidence="3 4" key="1">
    <citation type="submission" date="2018-11" db="EMBL/GenBank/DDBJ databases">
        <title>Draft genome sequence of Ferruginibacter sp. BO-59.</title>
        <authorList>
            <person name="Im W.T."/>
        </authorList>
    </citation>
    <scope>NUCLEOTIDE SEQUENCE [LARGE SCALE GENOMIC DNA]</scope>
    <source>
        <strain evidence="3 4">BO-59</strain>
    </source>
</reference>
<keyword evidence="1" id="KW-0227">DNA damage</keyword>
<evidence type="ECO:0000256" key="1">
    <source>
        <dbReference type="ARBA" id="ARBA00022763"/>
    </source>
</evidence>
<feature type="domain" description="UmuC" evidence="2">
    <location>
        <begin position="22"/>
        <end position="149"/>
    </location>
</feature>
<evidence type="ECO:0000313" key="3">
    <source>
        <dbReference type="EMBL" id="RNI39825.1"/>
    </source>
</evidence>
<dbReference type="Proteomes" id="UP000267223">
    <property type="component" value="Unassembled WGS sequence"/>
</dbReference>
<keyword evidence="4" id="KW-1185">Reference proteome</keyword>
<sequence>MQKRFISIWFRNLKTDWWIRRRPMLHDKPFVLALPDHGRMVITAANKLAQKQGIDMGMVVADARALIPSLKILDDEPQTSARLLNELAEWCIRYTPAVAIDPPDGLLLDVTGCAHLWGGEKLYLTDIRKRFKGFGYDISIALVDTVGAAWAIARFSPNDTIIESGQQHAALLSLPPAALRIEDSVIERLEKLGLRQISQLISMPRSALRRRFGPQILQRLDQALGNEEDGINPVQPIEPYQERLPCLEPIMTATGIEIALQKLLDALCHRLQQEQKGLRTALFKGYRMDGKVQKIEIGTNRPSCNSKHLFKLFENKIESIEPASGIELFTLEASKVEDLSTLQEQLWGSKMDLDNVELSELLDRIAGKVGAYNIHRYIPAEHYWPERSFKEASSLNETIQTAWKVDRPRPLQLLSRPQPIEVTAPIPDYPPMLFRYKDKLHKVIKADGPERIEAEWWLQDGQHRDYYCVEDEDGYRYWLFRSGHYDAAKSYQWFIHGFFA</sequence>
<dbReference type="Pfam" id="PF00817">
    <property type="entry name" value="IMS"/>
    <property type="match status" value="1"/>
</dbReference>
<dbReference type="SUPFAM" id="SSF56672">
    <property type="entry name" value="DNA/RNA polymerases"/>
    <property type="match status" value="1"/>
</dbReference>
<protein>
    <submittedName>
        <fullName evidence="3">DNA polymerase Y family protein</fullName>
    </submittedName>
</protein>
<dbReference type="PANTHER" id="PTHR35369:SF2">
    <property type="entry name" value="BLR3025 PROTEIN"/>
    <property type="match status" value="1"/>
</dbReference>
<dbReference type="CDD" id="cd03468">
    <property type="entry name" value="PolY_like"/>
    <property type="match status" value="1"/>
</dbReference>
<dbReference type="PANTHER" id="PTHR35369">
    <property type="entry name" value="BLR3025 PROTEIN-RELATED"/>
    <property type="match status" value="1"/>
</dbReference>
<dbReference type="InterPro" id="IPR043502">
    <property type="entry name" value="DNA/RNA_pol_sf"/>
</dbReference>
<dbReference type="EMBL" id="RJJR01000001">
    <property type="protein sequence ID" value="RNI39825.1"/>
    <property type="molecule type" value="Genomic_DNA"/>
</dbReference>
<dbReference type="OrthoDB" id="625722at2"/>
<dbReference type="PROSITE" id="PS50173">
    <property type="entry name" value="UMUC"/>
    <property type="match status" value="1"/>
</dbReference>
<dbReference type="RefSeq" id="WP_123118716.1">
    <property type="nucleotide sequence ID" value="NZ_RJJR01000001.1"/>
</dbReference>